<proteinExistence type="predicted"/>
<keyword evidence="1" id="KW-0472">Membrane</keyword>
<evidence type="ECO:0000313" key="3">
    <source>
        <dbReference type="Proteomes" id="UP000670527"/>
    </source>
</evidence>
<feature type="transmembrane region" description="Helical" evidence="1">
    <location>
        <begin position="276"/>
        <end position="298"/>
    </location>
</feature>
<keyword evidence="1" id="KW-0812">Transmembrane</keyword>
<feature type="transmembrane region" description="Helical" evidence="1">
    <location>
        <begin position="102"/>
        <end position="119"/>
    </location>
</feature>
<evidence type="ECO:0000313" key="2">
    <source>
        <dbReference type="EMBL" id="MBO3271266.1"/>
    </source>
</evidence>
<feature type="transmembrane region" description="Helical" evidence="1">
    <location>
        <begin position="131"/>
        <end position="147"/>
    </location>
</feature>
<protein>
    <recommendedName>
        <fullName evidence="4">Glycosyltransferase RgtA/B/C/D-like domain-containing protein</fullName>
    </recommendedName>
</protein>
<feature type="transmembrane region" description="Helical" evidence="1">
    <location>
        <begin position="352"/>
        <end position="370"/>
    </location>
</feature>
<feature type="transmembrane region" description="Helical" evidence="1">
    <location>
        <begin position="183"/>
        <end position="216"/>
    </location>
</feature>
<gene>
    <name evidence="2" type="ORF">J4D97_11445</name>
</gene>
<accession>A0ABS3TC73</accession>
<keyword evidence="1" id="KW-1133">Transmembrane helix</keyword>
<feature type="transmembrane region" description="Helical" evidence="1">
    <location>
        <begin position="222"/>
        <end position="243"/>
    </location>
</feature>
<feature type="transmembrane region" description="Helical" evidence="1">
    <location>
        <begin position="329"/>
        <end position="346"/>
    </location>
</feature>
<feature type="transmembrane region" description="Helical" evidence="1">
    <location>
        <begin position="304"/>
        <end position="322"/>
    </location>
</feature>
<reference evidence="2 3" key="1">
    <citation type="submission" date="2021-03" db="EMBL/GenBank/DDBJ databases">
        <authorList>
            <person name="Kim M.K."/>
        </authorList>
    </citation>
    <scope>NUCLEOTIDE SEQUENCE [LARGE SCALE GENOMIC DNA]</scope>
    <source>
        <strain evidence="2 3">BT507</strain>
    </source>
</reference>
<keyword evidence="3" id="KW-1185">Reference proteome</keyword>
<comment type="caution">
    <text evidence="2">The sequence shown here is derived from an EMBL/GenBank/DDBJ whole genome shotgun (WGS) entry which is preliminary data.</text>
</comment>
<dbReference type="RefSeq" id="WP_208307699.1">
    <property type="nucleotide sequence ID" value="NZ_JAGETX010000005.1"/>
</dbReference>
<evidence type="ECO:0008006" key="4">
    <source>
        <dbReference type="Google" id="ProtNLM"/>
    </source>
</evidence>
<organism evidence="2 3">
    <name type="scientific">Hymenobacter defluvii</name>
    <dbReference type="NCBI Taxonomy" id="2054411"/>
    <lineage>
        <taxon>Bacteria</taxon>
        <taxon>Pseudomonadati</taxon>
        <taxon>Bacteroidota</taxon>
        <taxon>Cytophagia</taxon>
        <taxon>Cytophagales</taxon>
        <taxon>Hymenobacteraceae</taxon>
        <taxon>Hymenobacter</taxon>
    </lineage>
</organism>
<dbReference type="EMBL" id="JAGETX010000005">
    <property type="protein sequence ID" value="MBO3271266.1"/>
    <property type="molecule type" value="Genomic_DNA"/>
</dbReference>
<name>A0ABS3TC73_9BACT</name>
<evidence type="ECO:0000256" key="1">
    <source>
        <dbReference type="SAM" id="Phobius"/>
    </source>
</evidence>
<feature type="transmembrane region" description="Helical" evidence="1">
    <location>
        <begin position="33"/>
        <end position="52"/>
    </location>
</feature>
<sequence length="491" mass="54463">MVASVATTTPKSPRPQDPNILLQFFKSPLPSRLVVLLLLVLAVRLPLLWLGVPLSAVELHAFLIGERLHSGAVPYRDLYDSTAPLASTLYGLLEALGSRPLWLYRALALALLVVQAVRLNRILNRADVHPERGYVAALTYLLVASVTSDLDILSPLLVGHTLVVYALSALLPTSREGYDNRRLFQAGFLLGLAALFYLPLALFLILALFAVIIFAANSFRSFLLLLCGFFFPYVVVGTVLLYVDALPAFSQFHLHPTLTGLTAGADGMPRLVQLRLLILPGVLLAAALLRTFATSLGLVFQVKFLQLMLVWLVVTIAIIIVGDGRAPGTLVLALPPLTYFGLFLWQRAQRPWLLELLLVVLIGTVVGIRYRSVLPFGNLLPIPAEESFAVQPNPAYASVRNQTLLVLGFDRRPYLSNRLVTPYLDWRLAQQDFGHLNEYAAAFRLAHNMRHPPAYLIDERNLLPELRYKLPAAFGRYEPTSTPHLFKLKSD</sequence>
<dbReference type="Proteomes" id="UP000670527">
    <property type="component" value="Unassembled WGS sequence"/>
</dbReference>